<name>A0AA88DJ58_FICCA</name>
<proteinExistence type="predicted"/>
<dbReference type="Proteomes" id="UP001187192">
    <property type="component" value="Unassembled WGS sequence"/>
</dbReference>
<protein>
    <submittedName>
        <fullName evidence="2">Uncharacterized protein</fullName>
    </submittedName>
</protein>
<feature type="region of interest" description="Disordered" evidence="1">
    <location>
        <begin position="17"/>
        <end position="80"/>
    </location>
</feature>
<evidence type="ECO:0000256" key="1">
    <source>
        <dbReference type="SAM" id="MobiDB-lite"/>
    </source>
</evidence>
<evidence type="ECO:0000313" key="2">
    <source>
        <dbReference type="EMBL" id="GMN48939.1"/>
    </source>
</evidence>
<dbReference type="EMBL" id="BTGU01000029">
    <property type="protein sequence ID" value="GMN48939.1"/>
    <property type="molecule type" value="Genomic_DNA"/>
</dbReference>
<keyword evidence="3" id="KW-1185">Reference proteome</keyword>
<reference evidence="2" key="1">
    <citation type="submission" date="2023-07" db="EMBL/GenBank/DDBJ databases">
        <title>draft genome sequence of fig (Ficus carica).</title>
        <authorList>
            <person name="Takahashi T."/>
            <person name="Nishimura K."/>
        </authorList>
    </citation>
    <scope>NUCLEOTIDE SEQUENCE</scope>
</reference>
<gene>
    <name evidence="2" type="ORF">TIFTF001_018109</name>
</gene>
<accession>A0AA88DJ58</accession>
<sequence>MHSYEAGRVCASLLASLATTTQRHPETRDTPSSPNSKIPGAFTASTIGQRDFAGRHLVPPPHAYSGTMVRFGSSVAEDRK</sequence>
<dbReference type="AlphaFoldDB" id="A0AA88DJ58"/>
<organism evidence="2 3">
    <name type="scientific">Ficus carica</name>
    <name type="common">Common fig</name>
    <dbReference type="NCBI Taxonomy" id="3494"/>
    <lineage>
        <taxon>Eukaryota</taxon>
        <taxon>Viridiplantae</taxon>
        <taxon>Streptophyta</taxon>
        <taxon>Embryophyta</taxon>
        <taxon>Tracheophyta</taxon>
        <taxon>Spermatophyta</taxon>
        <taxon>Magnoliopsida</taxon>
        <taxon>eudicotyledons</taxon>
        <taxon>Gunneridae</taxon>
        <taxon>Pentapetalae</taxon>
        <taxon>rosids</taxon>
        <taxon>fabids</taxon>
        <taxon>Rosales</taxon>
        <taxon>Moraceae</taxon>
        <taxon>Ficeae</taxon>
        <taxon>Ficus</taxon>
    </lineage>
</organism>
<evidence type="ECO:0000313" key="3">
    <source>
        <dbReference type="Proteomes" id="UP001187192"/>
    </source>
</evidence>
<comment type="caution">
    <text evidence="2">The sequence shown here is derived from an EMBL/GenBank/DDBJ whole genome shotgun (WGS) entry which is preliminary data.</text>
</comment>